<evidence type="ECO:0000313" key="6">
    <source>
        <dbReference type="Proteomes" id="UP000700596"/>
    </source>
</evidence>
<dbReference type="PANTHER" id="PTHR37534:SF51">
    <property type="entry name" value="ACRIFLAVINE SENSITIVITY CONTROL PROTEIN ACR-2"/>
    <property type="match status" value="1"/>
</dbReference>
<dbReference type="SUPFAM" id="SSF57701">
    <property type="entry name" value="Zn2/Cys6 DNA-binding domain"/>
    <property type="match status" value="1"/>
</dbReference>
<name>A0A9P9EE62_9PLEO</name>
<dbReference type="EMBL" id="JAGMWT010000002">
    <property type="protein sequence ID" value="KAH7134891.1"/>
    <property type="molecule type" value="Genomic_DNA"/>
</dbReference>
<dbReference type="AlphaFoldDB" id="A0A9P9EE62"/>
<dbReference type="InterPro" id="IPR001138">
    <property type="entry name" value="Zn2Cys6_DnaBD"/>
</dbReference>
<feature type="domain" description="Zn(2)-C6 fungal-type" evidence="4">
    <location>
        <begin position="14"/>
        <end position="42"/>
    </location>
</feature>
<dbReference type="PANTHER" id="PTHR37534">
    <property type="entry name" value="TRANSCRIPTIONAL ACTIVATOR PROTEIN UGA3"/>
    <property type="match status" value="1"/>
</dbReference>
<evidence type="ECO:0000256" key="1">
    <source>
        <dbReference type="ARBA" id="ARBA00004123"/>
    </source>
</evidence>
<evidence type="ECO:0000256" key="3">
    <source>
        <dbReference type="SAM" id="MobiDB-lite"/>
    </source>
</evidence>
<dbReference type="Gene3D" id="4.10.240.10">
    <property type="entry name" value="Zn(2)-C6 fungal-type DNA-binding domain"/>
    <property type="match status" value="1"/>
</dbReference>
<dbReference type="Pfam" id="PF00172">
    <property type="entry name" value="Zn_clus"/>
    <property type="match status" value="1"/>
</dbReference>
<dbReference type="GO" id="GO:0000976">
    <property type="term" value="F:transcription cis-regulatory region binding"/>
    <property type="evidence" value="ECO:0007669"/>
    <property type="project" value="TreeGrafter"/>
</dbReference>
<dbReference type="Proteomes" id="UP000700596">
    <property type="component" value="Unassembled WGS sequence"/>
</dbReference>
<reference evidence="5" key="1">
    <citation type="journal article" date="2021" name="Nat. Commun.">
        <title>Genetic determinants of endophytism in the Arabidopsis root mycobiome.</title>
        <authorList>
            <person name="Mesny F."/>
            <person name="Miyauchi S."/>
            <person name="Thiergart T."/>
            <person name="Pickel B."/>
            <person name="Atanasova L."/>
            <person name="Karlsson M."/>
            <person name="Huettel B."/>
            <person name="Barry K.W."/>
            <person name="Haridas S."/>
            <person name="Chen C."/>
            <person name="Bauer D."/>
            <person name="Andreopoulos W."/>
            <person name="Pangilinan J."/>
            <person name="LaButti K."/>
            <person name="Riley R."/>
            <person name="Lipzen A."/>
            <person name="Clum A."/>
            <person name="Drula E."/>
            <person name="Henrissat B."/>
            <person name="Kohler A."/>
            <person name="Grigoriev I.V."/>
            <person name="Martin F.M."/>
            <person name="Hacquard S."/>
        </authorList>
    </citation>
    <scope>NUCLEOTIDE SEQUENCE</scope>
    <source>
        <strain evidence="5">MPI-CAGE-CH-0243</strain>
    </source>
</reference>
<dbReference type="Pfam" id="PF11951">
    <property type="entry name" value="Fungal_trans_2"/>
    <property type="match status" value="1"/>
</dbReference>
<keyword evidence="6" id="KW-1185">Reference proteome</keyword>
<organism evidence="5 6">
    <name type="scientific">Dendryphion nanum</name>
    <dbReference type="NCBI Taxonomy" id="256645"/>
    <lineage>
        <taxon>Eukaryota</taxon>
        <taxon>Fungi</taxon>
        <taxon>Dikarya</taxon>
        <taxon>Ascomycota</taxon>
        <taxon>Pezizomycotina</taxon>
        <taxon>Dothideomycetes</taxon>
        <taxon>Pleosporomycetidae</taxon>
        <taxon>Pleosporales</taxon>
        <taxon>Torulaceae</taxon>
        <taxon>Dendryphion</taxon>
    </lineage>
</organism>
<dbReference type="PROSITE" id="PS00463">
    <property type="entry name" value="ZN2_CY6_FUNGAL_1"/>
    <property type="match status" value="1"/>
</dbReference>
<evidence type="ECO:0000313" key="5">
    <source>
        <dbReference type="EMBL" id="KAH7134891.1"/>
    </source>
</evidence>
<protein>
    <submittedName>
        <fullName evidence="5">Fungal-specific transcription factor domain-containing protein</fullName>
    </submittedName>
</protein>
<dbReference type="GO" id="GO:0000981">
    <property type="term" value="F:DNA-binding transcription factor activity, RNA polymerase II-specific"/>
    <property type="evidence" value="ECO:0007669"/>
    <property type="project" value="InterPro"/>
</dbReference>
<dbReference type="InterPro" id="IPR021858">
    <property type="entry name" value="Fun_TF"/>
</dbReference>
<feature type="compositionally biased region" description="Polar residues" evidence="3">
    <location>
        <begin position="116"/>
        <end position="125"/>
    </location>
</feature>
<proteinExistence type="predicted"/>
<comment type="caution">
    <text evidence="5">The sequence shown here is derived from an EMBL/GenBank/DDBJ whole genome shotgun (WGS) entry which is preliminary data.</text>
</comment>
<dbReference type="GO" id="GO:0005634">
    <property type="term" value="C:nucleus"/>
    <property type="evidence" value="ECO:0007669"/>
    <property type="project" value="UniProtKB-SubCell"/>
</dbReference>
<dbReference type="OrthoDB" id="5380854at2759"/>
<evidence type="ECO:0000256" key="2">
    <source>
        <dbReference type="ARBA" id="ARBA00023242"/>
    </source>
</evidence>
<keyword evidence="2" id="KW-0539">Nucleus</keyword>
<dbReference type="SMART" id="SM00066">
    <property type="entry name" value="GAL4"/>
    <property type="match status" value="1"/>
</dbReference>
<feature type="compositionally biased region" description="Basic and acidic residues" evidence="3">
    <location>
        <begin position="96"/>
        <end position="114"/>
    </location>
</feature>
<dbReference type="PROSITE" id="PS50048">
    <property type="entry name" value="ZN2_CY6_FUNGAL_2"/>
    <property type="match status" value="1"/>
</dbReference>
<dbReference type="InterPro" id="IPR036864">
    <property type="entry name" value="Zn2-C6_fun-type_DNA-bd_sf"/>
</dbReference>
<gene>
    <name evidence="5" type="ORF">B0J11DRAFT_147706</name>
</gene>
<dbReference type="GO" id="GO:0008270">
    <property type="term" value="F:zinc ion binding"/>
    <property type="evidence" value="ECO:0007669"/>
    <property type="project" value="InterPro"/>
</dbReference>
<dbReference type="CDD" id="cd00067">
    <property type="entry name" value="GAL4"/>
    <property type="match status" value="1"/>
</dbReference>
<accession>A0A9P9EE62</accession>
<sequence>MASNIANLRLPTKACHNCRRRRWKCDRSLPVCQKCLSAGTECLGYGKLFVWNEGVASRGKMMGKTYEERIAAKNGSRETTPLLEKQHPVRIQEHHFEQEQGQENIHEREEEHEQGATVNAEQTQPTNEVAIRDKMETVVHWALNDPLVQDLNPHSRYYLYHFASQLCVDMVVYDEPGQNPMRDLIPATSAYPLLLQIILANSAHHVFNISREPMDGSVYQPDQRPCLTAYYKAVTRFGGPLKSSLRDALIAKSSALSLLAQSVANVNESNIDLILATILLFVNYDLIESGKDKWKVHMEGARRLIDLLGTPAYQPREMTRLRKCLLADFIVFYILGSTFSFTFTPKFLPDTIDIEPILQYAETNNYLSCPAPLLRIMLQSFELPDTRGLASSPLHDQIQEKVRQLLEAAISFDPVQWSCNFMPASPFEDLDKRVRIASAHRSAVCIYIARVLPCTNPLLDPDSGSALVSLTALADDIVHHVSHLNPGDTLFKSISWPLFLAGAESEDPTQRTWILDMLDAFYRVMYWGYVPTVKKVLETIWLCKDLASDGGANCWVWQVKDIGLEILIA</sequence>
<dbReference type="GO" id="GO:0045944">
    <property type="term" value="P:positive regulation of transcription by RNA polymerase II"/>
    <property type="evidence" value="ECO:0007669"/>
    <property type="project" value="TreeGrafter"/>
</dbReference>
<evidence type="ECO:0000259" key="4">
    <source>
        <dbReference type="PROSITE" id="PS50048"/>
    </source>
</evidence>
<comment type="subcellular location">
    <subcellularLocation>
        <location evidence="1">Nucleus</location>
    </subcellularLocation>
</comment>
<feature type="region of interest" description="Disordered" evidence="3">
    <location>
        <begin position="96"/>
        <end position="125"/>
    </location>
</feature>